<dbReference type="SMART" id="SM00919">
    <property type="entry name" value="Malic_M"/>
    <property type="match status" value="1"/>
</dbReference>
<name>A0A835IBK3_9MAGN</name>
<dbReference type="PANTHER" id="PTHR23406">
    <property type="entry name" value="MALIC ENZYME-RELATED"/>
    <property type="match status" value="1"/>
</dbReference>
<dbReference type="Gene3D" id="3.40.50.720">
    <property type="entry name" value="NAD(P)-binding Rossmann-like Domain"/>
    <property type="match status" value="1"/>
</dbReference>
<dbReference type="Proteomes" id="UP000631114">
    <property type="component" value="Unassembled WGS sequence"/>
</dbReference>
<dbReference type="SUPFAM" id="SSF51735">
    <property type="entry name" value="NAD(P)-binding Rossmann-fold domains"/>
    <property type="match status" value="1"/>
</dbReference>
<dbReference type="PANTHER" id="PTHR23406:SF64">
    <property type="entry name" value="NADP-DEPENDENT MALIC ENZYME 3"/>
    <property type="match status" value="1"/>
</dbReference>
<dbReference type="OrthoDB" id="1694099at2759"/>
<accession>A0A835IBK3</accession>
<feature type="domain" description="Malic enzyme NAD-binding" evidence="1">
    <location>
        <begin position="1"/>
        <end position="84"/>
    </location>
</feature>
<dbReference type="GO" id="GO:0006108">
    <property type="term" value="P:malate metabolic process"/>
    <property type="evidence" value="ECO:0007669"/>
    <property type="project" value="TreeGrafter"/>
</dbReference>
<gene>
    <name evidence="2" type="ORF">IFM89_011496</name>
</gene>
<sequence length="84" mass="9305">MESLHHFKKPWAHEHEPIKSLLDVVNAIKPTVLIGTSGVGKTFTKEVVEAMASFNKKPVILALSNPTSQSECTAEEAFTWSKVR</sequence>
<dbReference type="EMBL" id="JADFTS010000003">
    <property type="protein sequence ID" value="KAF9613772.1"/>
    <property type="molecule type" value="Genomic_DNA"/>
</dbReference>
<dbReference type="AlphaFoldDB" id="A0A835IBK3"/>
<organism evidence="2 3">
    <name type="scientific">Coptis chinensis</name>
    <dbReference type="NCBI Taxonomy" id="261450"/>
    <lineage>
        <taxon>Eukaryota</taxon>
        <taxon>Viridiplantae</taxon>
        <taxon>Streptophyta</taxon>
        <taxon>Embryophyta</taxon>
        <taxon>Tracheophyta</taxon>
        <taxon>Spermatophyta</taxon>
        <taxon>Magnoliopsida</taxon>
        <taxon>Ranunculales</taxon>
        <taxon>Ranunculaceae</taxon>
        <taxon>Coptidoideae</taxon>
        <taxon>Coptis</taxon>
    </lineage>
</organism>
<reference evidence="2 3" key="1">
    <citation type="submission" date="2020-10" db="EMBL/GenBank/DDBJ databases">
        <title>The Coptis chinensis genome and diversification of protoberbering-type alkaloids.</title>
        <authorList>
            <person name="Wang B."/>
            <person name="Shu S."/>
            <person name="Song C."/>
            <person name="Liu Y."/>
        </authorList>
    </citation>
    <scope>NUCLEOTIDE SEQUENCE [LARGE SCALE GENOMIC DNA]</scope>
    <source>
        <strain evidence="2">HL-2020</strain>
        <tissue evidence="2">Leaf</tissue>
    </source>
</reference>
<dbReference type="GO" id="GO:0009507">
    <property type="term" value="C:chloroplast"/>
    <property type="evidence" value="ECO:0007669"/>
    <property type="project" value="TreeGrafter"/>
</dbReference>
<dbReference type="GO" id="GO:0051287">
    <property type="term" value="F:NAD binding"/>
    <property type="evidence" value="ECO:0007669"/>
    <property type="project" value="InterPro"/>
</dbReference>
<dbReference type="InterPro" id="IPR036291">
    <property type="entry name" value="NAD(P)-bd_dom_sf"/>
</dbReference>
<evidence type="ECO:0000259" key="1">
    <source>
        <dbReference type="SMART" id="SM00919"/>
    </source>
</evidence>
<evidence type="ECO:0000313" key="3">
    <source>
        <dbReference type="Proteomes" id="UP000631114"/>
    </source>
</evidence>
<dbReference type="GO" id="GO:0004473">
    <property type="term" value="F:malate dehydrogenase (decarboxylating) (NADP+) activity"/>
    <property type="evidence" value="ECO:0007669"/>
    <property type="project" value="TreeGrafter"/>
</dbReference>
<evidence type="ECO:0000313" key="2">
    <source>
        <dbReference type="EMBL" id="KAF9613772.1"/>
    </source>
</evidence>
<dbReference type="Pfam" id="PF03949">
    <property type="entry name" value="Malic_M"/>
    <property type="match status" value="1"/>
</dbReference>
<proteinExistence type="predicted"/>
<comment type="caution">
    <text evidence="2">The sequence shown here is derived from an EMBL/GenBank/DDBJ whole genome shotgun (WGS) entry which is preliminary data.</text>
</comment>
<protein>
    <recommendedName>
        <fullName evidence="1">Malic enzyme NAD-binding domain-containing protein</fullName>
    </recommendedName>
</protein>
<keyword evidence="3" id="KW-1185">Reference proteome</keyword>
<dbReference type="InterPro" id="IPR012302">
    <property type="entry name" value="Malic_NAD-bd"/>
</dbReference>